<protein>
    <submittedName>
        <fullName evidence="1">Uncharacterized protein</fullName>
    </submittedName>
</protein>
<proteinExistence type="predicted"/>
<dbReference type="EMBL" id="MU167209">
    <property type="protein sequence ID" value="KAG0152139.1"/>
    <property type="molecule type" value="Genomic_DNA"/>
</dbReference>
<evidence type="ECO:0000313" key="1">
    <source>
        <dbReference type="EMBL" id="KAG0152139.1"/>
    </source>
</evidence>
<dbReference type="AlphaFoldDB" id="A0A9P6THJ0"/>
<accession>A0A9P6THJ0</accession>
<keyword evidence="2" id="KW-1185">Reference proteome</keyword>
<name>A0A9P6THJ0_9BASI</name>
<dbReference type="Proteomes" id="UP000886653">
    <property type="component" value="Unassembled WGS sequence"/>
</dbReference>
<gene>
    <name evidence="1" type="ORF">CROQUDRAFT_85860</name>
</gene>
<sequence>MYDYHLPPSNVCFKPITRLFTSNHASIPRERVFDSSHPPLFISKSERSLECSSNLIKSQVPRQVAIYNFDCCTKLCSRCHVHDLLTPLRHLDLCLSAAPSLFLFMGSEGLIPVPSNGLIPIPFGVPSSVSPLAGALGMGSGQSLGQLVGLGSSAGGGARVGFVCRAGDTSGAKQHLS</sequence>
<reference evidence="1" key="1">
    <citation type="submission" date="2013-11" db="EMBL/GenBank/DDBJ databases">
        <title>Genome sequence of the fusiform rust pathogen reveals effectors for host alternation and coevolution with pine.</title>
        <authorList>
            <consortium name="DOE Joint Genome Institute"/>
            <person name="Smith K."/>
            <person name="Pendleton A."/>
            <person name="Kubisiak T."/>
            <person name="Anderson C."/>
            <person name="Salamov A."/>
            <person name="Aerts A."/>
            <person name="Riley R."/>
            <person name="Clum A."/>
            <person name="Lindquist E."/>
            <person name="Ence D."/>
            <person name="Campbell M."/>
            <person name="Kronenberg Z."/>
            <person name="Feau N."/>
            <person name="Dhillon B."/>
            <person name="Hamelin R."/>
            <person name="Burleigh J."/>
            <person name="Smith J."/>
            <person name="Yandell M."/>
            <person name="Nelson C."/>
            <person name="Grigoriev I."/>
            <person name="Davis J."/>
        </authorList>
    </citation>
    <scope>NUCLEOTIDE SEQUENCE</scope>
    <source>
        <strain evidence="1">G11</strain>
    </source>
</reference>
<comment type="caution">
    <text evidence="1">The sequence shown here is derived from an EMBL/GenBank/DDBJ whole genome shotgun (WGS) entry which is preliminary data.</text>
</comment>
<evidence type="ECO:0000313" key="2">
    <source>
        <dbReference type="Proteomes" id="UP000886653"/>
    </source>
</evidence>
<organism evidence="1 2">
    <name type="scientific">Cronartium quercuum f. sp. fusiforme G11</name>
    <dbReference type="NCBI Taxonomy" id="708437"/>
    <lineage>
        <taxon>Eukaryota</taxon>
        <taxon>Fungi</taxon>
        <taxon>Dikarya</taxon>
        <taxon>Basidiomycota</taxon>
        <taxon>Pucciniomycotina</taxon>
        <taxon>Pucciniomycetes</taxon>
        <taxon>Pucciniales</taxon>
        <taxon>Coleosporiaceae</taxon>
        <taxon>Cronartium</taxon>
    </lineage>
</organism>